<dbReference type="SUPFAM" id="SSF53098">
    <property type="entry name" value="Ribonuclease H-like"/>
    <property type="match status" value="1"/>
</dbReference>
<evidence type="ECO:0000256" key="1">
    <source>
        <dbReference type="ARBA" id="ARBA00012493"/>
    </source>
</evidence>
<dbReference type="PANTHER" id="PTHR37984">
    <property type="entry name" value="PROTEIN CBG26694"/>
    <property type="match status" value="1"/>
</dbReference>
<dbReference type="AlphaFoldDB" id="A0AAW1IVB9"/>
<comment type="caution">
    <text evidence="4">The sequence shown here is derived from an EMBL/GenBank/DDBJ whole genome shotgun (WGS) entry which is preliminary data.</text>
</comment>
<dbReference type="EC" id="2.7.7.49" evidence="1"/>
<dbReference type="FunFam" id="1.10.340.70:FF:000001">
    <property type="entry name" value="Retrovirus-related Pol polyprotein from transposon gypsy-like Protein"/>
    <property type="match status" value="1"/>
</dbReference>
<sequence length="416" mass="47663">MMLALQRYGLHIKYVPGTELHLADAVSRSPETMSRKTLSEAEVYRIEAFLKEIEEVDHTSTVSISNERLEESDSTKTSSNNRVIVPRHLRIDMLKRLHAGHSGMDASLKLARYTVFWPRINEHIRNCVSNCLACQEAQDKIKLPMQTHEVPAIPQTHEVPAIPWQRIIDHYSDFYEIDELKDLNGKTTVRICKRNFARHGIPEIVVTDNATQFVNDEFINFSNGKAEATVKIAKNLIQKTSRNGEDLWLALLIARITPNAIDTSLIRRTRTTNSTGVRKLPELNVGQEVIVKLKPELSNKWSPVVIQQELTDRSFIVNVGGKTYRRNENHIKQTPHNPTTEVCTEEGIEKKPQPARRVRFAEETTAEEVQANNSIAEGNKEEDENIIEVPHFTQPTAKVRRSERIRRPPSRYRDFV</sequence>
<organism evidence="4 5">
    <name type="scientific">Popillia japonica</name>
    <name type="common">Japanese beetle</name>
    <dbReference type="NCBI Taxonomy" id="7064"/>
    <lineage>
        <taxon>Eukaryota</taxon>
        <taxon>Metazoa</taxon>
        <taxon>Ecdysozoa</taxon>
        <taxon>Arthropoda</taxon>
        <taxon>Hexapoda</taxon>
        <taxon>Insecta</taxon>
        <taxon>Pterygota</taxon>
        <taxon>Neoptera</taxon>
        <taxon>Endopterygota</taxon>
        <taxon>Coleoptera</taxon>
        <taxon>Polyphaga</taxon>
        <taxon>Scarabaeiformia</taxon>
        <taxon>Scarabaeidae</taxon>
        <taxon>Rutelinae</taxon>
        <taxon>Popillia</taxon>
    </lineage>
</organism>
<proteinExistence type="predicted"/>
<dbReference type="GO" id="GO:0003964">
    <property type="term" value="F:RNA-directed DNA polymerase activity"/>
    <property type="evidence" value="ECO:0007669"/>
    <property type="project" value="UniProtKB-EC"/>
</dbReference>
<evidence type="ECO:0000313" key="5">
    <source>
        <dbReference type="Proteomes" id="UP001458880"/>
    </source>
</evidence>
<reference evidence="4 5" key="1">
    <citation type="journal article" date="2024" name="BMC Genomics">
        <title>De novo assembly and annotation of Popillia japonica's genome with initial clues to its potential as an invasive pest.</title>
        <authorList>
            <person name="Cucini C."/>
            <person name="Boschi S."/>
            <person name="Funari R."/>
            <person name="Cardaioli E."/>
            <person name="Iannotti N."/>
            <person name="Marturano G."/>
            <person name="Paoli F."/>
            <person name="Bruttini M."/>
            <person name="Carapelli A."/>
            <person name="Frati F."/>
            <person name="Nardi F."/>
        </authorList>
    </citation>
    <scope>NUCLEOTIDE SEQUENCE [LARGE SCALE GENOMIC DNA]</scope>
    <source>
        <strain evidence="4">DMR45628</strain>
    </source>
</reference>
<evidence type="ECO:0000259" key="3">
    <source>
        <dbReference type="Pfam" id="PF17921"/>
    </source>
</evidence>
<dbReference type="InterPro" id="IPR036397">
    <property type="entry name" value="RNaseH_sf"/>
</dbReference>
<name>A0AAW1IVB9_POPJA</name>
<dbReference type="GO" id="GO:0003676">
    <property type="term" value="F:nucleic acid binding"/>
    <property type="evidence" value="ECO:0007669"/>
    <property type="project" value="InterPro"/>
</dbReference>
<dbReference type="InterPro" id="IPR050951">
    <property type="entry name" value="Retrovirus_Pol_polyprotein"/>
</dbReference>
<feature type="region of interest" description="Disordered" evidence="2">
    <location>
        <begin position="367"/>
        <end position="416"/>
    </location>
</feature>
<dbReference type="Pfam" id="PF17921">
    <property type="entry name" value="Integrase_H2C2"/>
    <property type="match status" value="1"/>
</dbReference>
<feature type="domain" description="Integrase zinc-binding" evidence="3">
    <location>
        <begin position="85"/>
        <end position="138"/>
    </location>
</feature>
<protein>
    <recommendedName>
        <fullName evidence="1">RNA-directed DNA polymerase</fullName>
        <ecNumber evidence="1">2.7.7.49</ecNumber>
    </recommendedName>
</protein>
<feature type="compositionally biased region" description="Basic and acidic residues" evidence="2">
    <location>
        <begin position="400"/>
        <end position="416"/>
    </location>
</feature>
<dbReference type="PANTHER" id="PTHR37984:SF8">
    <property type="entry name" value="CCHC-TYPE DOMAIN-CONTAINING PROTEIN"/>
    <property type="match status" value="1"/>
</dbReference>
<dbReference type="InterPro" id="IPR041588">
    <property type="entry name" value="Integrase_H2C2"/>
</dbReference>
<dbReference type="Proteomes" id="UP001458880">
    <property type="component" value="Unassembled WGS sequence"/>
</dbReference>
<gene>
    <name evidence="4" type="ORF">QE152_g34117</name>
</gene>
<evidence type="ECO:0000256" key="2">
    <source>
        <dbReference type="SAM" id="MobiDB-lite"/>
    </source>
</evidence>
<evidence type="ECO:0000313" key="4">
    <source>
        <dbReference type="EMBL" id="KAK9693557.1"/>
    </source>
</evidence>
<dbReference type="Gene3D" id="3.30.420.10">
    <property type="entry name" value="Ribonuclease H-like superfamily/Ribonuclease H"/>
    <property type="match status" value="1"/>
</dbReference>
<dbReference type="EMBL" id="JASPKY010000539">
    <property type="protein sequence ID" value="KAK9693557.1"/>
    <property type="molecule type" value="Genomic_DNA"/>
</dbReference>
<keyword evidence="5" id="KW-1185">Reference proteome</keyword>
<dbReference type="Gene3D" id="1.10.340.70">
    <property type="match status" value="1"/>
</dbReference>
<accession>A0AAW1IVB9</accession>
<dbReference type="InterPro" id="IPR012337">
    <property type="entry name" value="RNaseH-like_sf"/>
</dbReference>